<accession>A0ABQ1WBV8</accession>
<dbReference type="Proteomes" id="UP000634043">
    <property type="component" value="Unassembled WGS sequence"/>
</dbReference>
<protein>
    <submittedName>
        <fullName evidence="7">Iron ABC transporter</fullName>
    </submittedName>
</protein>
<dbReference type="InterPro" id="IPR003439">
    <property type="entry name" value="ABC_transporter-like_ATP-bd"/>
</dbReference>
<evidence type="ECO:0000313" key="7">
    <source>
        <dbReference type="EMBL" id="GGG22960.1"/>
    </source>
</evidence>
<evidence type="ECO:0000256" key="5">
    <source>
        <dbReference type="ARBA" id="ARBA00037066"/>
    </source>
</evidence>
<keyword evidence="2" id="KW-0547">Nucleotide-binding</keyword>
<comment type="caution">
    <text evidence="7">The sequence shown here is derived from an EMBL/GenBank/DDBJ whole genome shotgun (WGS) entry which is preliminary data.</text>
</comment>
<dbReference type="InterPro" id="IPR017871">
    <property type="entry name" value="ABC_transporter-like_CS"/>
</dbReference>
<evidence type="ECO:0000313" key="8">
    <source>
        <dbReference type="Proteomes" id="UP000634043"/>
    </source>
</evidence>
<gene>
    <name evidence="7" type="ORF">GCM10011323_28600</name>
</gene>
<evidence type="ECO:0000256" key="4">
    <source>
        <dbReference type="ARBA" id="ARBA00022967"/>
    </source>
</evidence>
<dbReference type="Pfam" id="PF00005">
    <property type="entry name" value="ABC_tran"/>
    <property type="match status" value="1"/>
</dbReference>
<proteinExistence type="predicted"/>
<dbReference type="EMBL" id="BMFP01000005">
    <property type="protein sequence ID" value="GGG22960.1"/>
    <property type="molecule type" value="Genomic_DNA"/>
</dbReference>
<sequence>MTETAIEVENLSFGYGKTPILEQVQVAFPANRFSVLLGRNGSGKSTLFNIMAGLQKYRHGSVKLMGKERCKLSFSDCARVLGFLPQFHKSVFPFHVKDVVLTGRAAFSAFSPRKSDMEKVGQSLEELGISHLADRPYTELSGGEQQLVMIARVLVQDPKIILLDEPTNHLDVYYQTYVLEKLKKLTENDLTVIAIMHDPNMAFLYADHCYFMKDRTVVTPTTGFDFHASDFLEYVYDVRFTTVLVNNKLMVVPDRKTDNRIQVKP</sequence>
<dbReference type="CDD" id="cd03214">
    <property type="entry name" value="ABC_Iron-Siderophores_B12_Hemin"/>
    <property type="match status" value="1"/>
</dbReference>
<organism evidence="7 8">
    <name type="scientific">Pontibacter amylolyticus</name>
    <dbReference type="NCBI Taxonomy" id="1424080"/>
    <lineage>
        <taxon>Bacteria</taxon>
        <taxon>Pseudomonadati</taxon>
        <taxon>Bacteroidota</taxon>
        <taxon>Cytophagia</taxon>
        <taxon>Cytophagales</taxon>
        <taxon>Hymenobacteraceae</taxon>
        <taxon>Pontibacter</taxon>
    </lineage>
</organism>
<reference evidence="8" key="1">
    <citation type="journal article" date="2019" name="Int. J. Syst. Evol. Microbiol.">
        <title>The Global Catalogue of Microorganisms (GCM) 10K type strain sequencing project: providing services to taxonomists for standard genome sequencing and annotation.</title>
        <authorList>
            <consortium name="The Broad Institute Genomics Platform"/>
            <consortium name="The Broad Institute Genome Sequencing Center for Infectious Disease"/>
            <person name="Wu L."/>
            <person name="Ma J."/>
        </authorList>
    </citation>
    <scope>NUCLEOTIDE SEQUENCE [LARGE SCALE GENOMIC DNA]</scope>
    <source>
        <strain evidence="8">CGMCC 1.12749</strain>
    </source>
</reference>
<dbReference type="Gene3D" id="3.40.50.300">
    <property type="entry name" value="P-loop containing nucleotide triphosphate hydrolases"/>
    <property type="match status" value="1"/>
</dbReference>
<evidence type="ECO:0000256" key="3">
    <source>
        <dbReference type="ARBA" id="ARBA00022840"/>
    </source>
</evidence>
<feature type="domain" description="ABC transporter" evidence="6">
    <location>
        <begin position="6"/>
        <end position="239"/>
    </location>
</feature>
<evidence type="ECO:0000256" key="1">
    <source>
        <dbReference type="ARBA" id="ARBA00022448"/>
    </source>
</evidence>
<dbReference type="RefSeq" id="WP_188502195.1">
    <property type="nucleotide sequence ID" value="NZ_BMFP01000005.1"/>
</dbReference>
<dbReference type="SMART" id="SM00382">
    <property type="entry name" value="AAA"/>
    <property type="match status" value="1"/>
</dbReference>
<name>A0ABQ1WBV8_9BACT</name>
<dbReference type="PROSITE" id="PS00211">
    <property type="entry name" value="ABC_TRANSPORTER_1"/>
    <property type="match status" value="1"/>
</dbReference>
<dbReference type="PROSITE" id="PS50893">
    <property type="entry name" value="ABC_TRANSPORTER_2"/>
    <property type="match status" value="1"/>
</dbReference>
<comment type="function">
    <text evidence="5">Part of the ABC transporter complex HmuTUV involved in hemin import. Responsible for energy coupling to the transport system.</text>
</comment>
<keyword evidence="4" id="KW-1278">Translocase</keyword>
<dbReference type="InterPro" id="IPR027417">
    <property type="entry name" value="P-loop_NTPase"/>
</dbReference>
<keyword evidence="3" id="KW-0067">ATP-binding</keyword>
<evidence type="ECO:0000256" key="2">
    <source>
        <dbReference type="ARBA" id="ARBA00022741"/>
    </source>
</evidence>
<dbReference type="PANTHER" id="PTHR42794:SF1">
    <property type="entry name" value="HEMIN IMPORT ATP-BINDING PROTEIN HMUV"/>
    <property type="match status" value="1"/>
</dbReference>
<dbReference type="PANTHER" id="PTHR42794">
    <property type="entry name" value="HEMIN IMPORT ATP-BINDING PROTEIN HMUV"/>
    <property type="match status" value="1"/>
</dbReference>
<dbReference type="InterPro" id="IPR003593">
    <property type="entry name" value="AAA+_ATPase"/>
</dbReference>
<dbReference type="SUPFAM" id="SSF52540">
    <property type="entry name" value="P-loop containing nucleoside triphosphate hydrolases"/>
    <property type="match status" value="1"/>
</dbReference>
<evidence type="ECO:0000259" key="6">
    <source>
        <dbReference type="PROSITE" id="PS50893"/>
    </source>
</evidence>
<keyword evidence="1" id="KW-0813">Transport</keyword>
<keyword evidence="8" id="KW-1185">Reference proteome</keyword>